<gene>
    <name evidence="1" type="ORF">OXX778_LOCUS10554</name>
</gene>
<sequence>MAMTRFIQLYDRKYNERQKFSFAELINELNQLTPNKKLEKIGLCFDQENYLIINQSKEIRDRSNDLNSSSLFLMQATNKAYKNVAECCLEIEKNFFKNQLTGSLKAGLIDFNYG</sequence>
<reference evidence="1" key="1">
    <citation type="submission" date="2021-02" db="EMBL/GenBank/DDBJ databases">
        <authorList>
            <person name="Nowell W R."/>
        </authorList>
    </citation>
    <scope>NUCLEOTIDE SEQUENCE</scope>
    <source>
        <strain evidence="1">Ploen Becks lab</strain>
    </source>
</reference>
<accession>A0A813YG19</accession>
<dbReference type="AlphaFoldDB" id="A0A813YG19"/>
<evidence type="ECO:0000313" key="2">
    <source>
        <dbReference type="Proteomes" id="UP000663879"/>
    </source>
</evidence>
<protein>
    <submittedName>
        <fullName evidence="1">Uncharacterized protein</fullName>
    </submittedName>
</protein>
<dbReference type="EMBL" id="CAJNOC010001686">
    <property type="protein sequence ID" value="CAF0883809.1"/>
    <property type="molecule type" value="Genomic_DNA"/>
</dbReference>
<name>A0A813YG19_9BILA</name>
<evidence type="ECO:0000313" key="1">
    <source>
        <dbReference type="EMBL" id="CAF0883809.1"/>
    </source>
</evidence>
<keyword evidence="2" id="KW-1185">Reference proteome</keyword>
<comment type="caution">
    <text evidence="1">The sequence shown here is derived from an EMBL/GenBank/DDBJ whole genome shotgun (WGS) entry which is preliminary data.</text>
</comment>
<proteinExistence type="predicted"/>
<dbReference type="Proteomes" id="UP000663879">
    <property type="component" value="Unassembled WGS sequence"/>
</dbReference>
<organism evidence="1 2">
    <name type="scientific">Brachionus calyciflorus</name>
    <dbReference type="NCBI Taxonomy" id="104777"/>
    <lineage>
        <taxon>Eukaryota</taxon>
        <taxon>Metazoa</taxon>
        <taxon>Spiralia</taxon>
        <taxon>Gnathifera</taxon>
        <taxon>Rotifera</taxon>
        <taxon>Eurotatoria</taxon>
        <taxon>Monogononta</taxon>
        <taxon>Pseudotrocha</taxon>
        <taxon>Ploima</taxon>
        <taxon>Brachionidae</taxon>
        <taxon>Brachionus</taxon>
    </lineage>
</organism>